<evidence type="ECO:0000313" key="1">
    <source>
        <dbReference type="EMBL" id="CAF3872309.1"/>
    </source>
</evidence>
<organism evidence="1 2">
    <name type="scientific">Adineta steineri</name>
    <dbReference type="NCBI Taxonomy" id="433720"/>
    <lineage>
        <taxon>Eukaryota</taxon>
        <taxon>Metazoa</taxon>
        <taxon>Spiralia</taxon>
        <taxon>Gnathifera</taxon>
        <taxon>Rotifera</taxon>
        <taxon>Eurotatoria</taxon>
        <taxon>Bdelloidea</taxon>
        <taxon>Adinetida</taxon>
        <taxon>Adinetidae</taxon>
        <taxon>Adineta</taxon>
    </lineage>
</organism>
<dbReference type="EMBL" id="CAJOAY010001667">
    <property type="protein sequence ID" value="CAF3872309.1"/>
    <property type="molecule type" value="Genomic_DNA"/>
</dbReference>
<evidence type="ECO:0000313" key="2">
    <source>
        <dbReference type="Proteomes" id="UP000663881"/>
    </source>
</evidence>
<dbReference type="AlphaFoldDB" id="A0A819FQG3"/>
<proteinExistence type="predicted"/>
<protein>
    <submittedName>
        <fullName evidence="1">Uncharacterized protein</fullName>
    </submittedName>
</protein>
<name>A0A819FQG3_9BILA</name>
<comment type="caution">
    <text evidence="1">The sequence shown here is derived from an EMBL/GenBank/DDBJ whole genome shotgun (WGS) entry which is preliminary data.</text>
</comment>
<sequence>MATTESSNDRRQNLLPNEVLKNKEDIQLIWLDRKMNNSDDNHLTQSKLIELNPAVQFYSHFDRCLDLIKSIKDEQIFLIVSGSFAERILLQIHHYRPLVAIFIFCSNRQRYTPLMKEYKKIIEIFTKQPNLLESIREKMNLIVKQTLAFNLSDQTQKSASFLLHQMLIYVLKQASQDEQSKKRNA</sequence>
<gene>
    <name evidence="1" type="ORF">OKA104_LOCUS22670</name>
</gene>
<accession>A0A819FQG3</accession>
<feature type="non-terminal residue" evidence="1">
    <location>
        <position position="185"/>
    </location>
</feature>
<reference evidence="1" key="1">
    <citation type="submission" date="2021-02" db="EMBL/GenBank/DDBJ databases">
        <authorList>
            <person name="Nowell W R."/>
        </authorList>
    </citation>
    <scope>NUCLEOTIDE SEQUENCE</scope>
</reference>
<dbReference type="Proteomes" id="UP000663881">
    <property type="component" value="Unassembled WGS sequence"/>
</dbReference>